<evidence type="ECO:0000313" key="2">
    <source>
        <dbReference type="EMBL" id="MEJ8542508.1"/>
    </source>
</evidence>
<reference evidence="2 3" key="1">
    <citation type="submission" date="2023-12" db="EMBL/GenBank/DDBJ databases">
        <title>Phenotypic and Genomic Characterization of Methanothermobacter wolfeii Strain BSEL, a CO2-Capturing Archaeon with Minimal Nutrient Requirements.</title>
        <authorList>
            <person name="Ale Enriquez F."/>
            <person name="Ahring B.K."/>
        </authorList>
    </citation>
    <scope>NUCLEOTIDE SEQUENCE [LARGE SCALE GENOMIC DNA]</scope>
    <source>
        <strain evidence="2 3">BSEL-1</strain>
    </source>
</reference>
<dbReference type="GeneID" id="92393534"/>
<gene>
    <name evidence="2" type="ORF">U2150_03245</name>
</gene>
<keyword evidence="1" id="KW-0175">Coiled coil</keyword>
<dbReference type="RefSeq" id="WP_242451117.1">
    <property type="nucleotide sequence ID" value="NZ_JAXUHJ010000008.1"/>
</dbReference>
<comment type="caution">
    <text evidence="2">The sequence shown here is derived from an EMBL/GenBank/DDBJ whole genome shotgun (WGS) entry which is preliminary data.</text>
</comment>
<protein>
    <submittedName>
        <fullName evidence="2">Uncharacterized protein</fullName>
    </submittedName>
</protein>
<sequence>MIVVETKTFRILEDVADLEEKIKKYESEADQELVINWIYDTLEILRSVGKLLEEIEDRLDLLEEETEEKEF</sequence>
<dbReference type="Proteomes" id="UP001369247">
    <property type="component" value="Unassembled WGS sequence"/>
</dbReference>
<feature type="coiled-coil region" evidence="1">
    <location>
        <begin position="8"/>
        <end position="65"/>
    </location>
</feature>
<name>A0ABU8TTX9_METWO</name>
<organism evidence="2 3">
    <name type="scientific">Methanothermobacter wolfeii</name>
    <name type="common">Methanobacterium wolfei</name>
    <dbReference type="NCBI Taxonomy" id="145261"/>
    <lineage>
        <taxon>Archaea</taxon>
        <taxon>Methanobacteriati</taxon>
        <taxon>Methanobacteriota</taxon>
        <taxon>Methanomada group</taxon>
        <taxon>Methanobacteria</taxon>
        <taxon>Methanobacteriales</taxon>
        <taxon>Methanobacteriaceae</taxon>
        <taxon>Methanothermobacter</taxon>
    </lineage>
</organism>
<dbReference type="EMBL" id="JAXUHJ010000008">
    <property type="protein sequence ID" value="MEJ8542508.1"/>
    <property type="molecule type" value="Genomic_DNA"/>
</dbReference>
<proteinExistence type="predicted"/>
<evidence type="ECO:0000313" key="3">
    <source>
        <dbReference type="Proteomes" id="UP001369247"/>
    </source>
</evidence>
<keyword evidence="3" id="KW-1185">Reference proteome</keyword>
<evidence type="ECO:0000256" key="1">
    <source>
        <dbReference type="SAM" id="Coils"/>
    </source>
</evidence>
<accession>A0ABU8TTX9</accession>